<organism evidence="3 5">
    <name type="scientific">Bacillus canaveralius</name>
    <dbReference type="NCBI Taxonomy" id="1403243"/>
    <lineage>
        <taxon>Bacteria</taxon>
        <taxon>Bacillati</taxon>
        <taxon>Bacillota</taxon>
        <taxon>Bacilli</taxon>
        <taxon>Bacillales</taxon>
        <taxon>Bacillaceae</taxon>
        <taxon>Bacillus</taxon>
    </lineage>
</organism>
<accession>A0A2N5GN18</accession>
<gene>
    <name evidence="3" type="ORF">CU635_08895</name>
    <name evidence="4" type="ORF">CVD25_01275</name>
</gene>
<proteinExistence type="predicted"/>
<protein>
    <submittedName>
        <fullName evidence="3">Chemotaxis protein CheX</fullName>
    </submittedName>
</protein>
<name>A0A2N5GN18_9BACI</name>
<dbReference type="Proteomes" id="UP000234951">
    <property type="component" value="Unassembled WGS sequence"/>
</dbReference>
<dbReference type="EMBL" id="PGVA01000019">
    <property type="protein sequence ID" value="PLR83538.1"/>
    <property type="molecule type" value="Genomic_DNA"/>
</dbReference>
<dbReference type="GO" id="GO:0006935">
    <property type="term" value="P:chemotaxis"/>
    <property type="evidence" value="ECO:0007669"/>
    <property type="project" value="UniProtKB-KW"/>
</dbReference>
<evidence type="ECO:0000313" key="4">
    <source>
        <dbReference type="EMBL" id="PLS00724.1"/>
    </source>
</evidence>
<comment type="caution">
    <text evidence="3">The sequence shown here is derived from an EMBL/GenBank/DDBJ whole genome shotgun (WGS) entry which is preliminary data.</text>
</comment>
<sequence>MNLTQSQPVSILMDGMLSSLDHVVPVPYEKGSPQSLENYLNLQFGVLIGLTGDLKGKIIYKGDQELFGSLGEAMYGMPMEGEMLKSFAGELGNMISGGLCANVFQQGISLDITSPTIMEGDSKISGFKKGIQFVVTFKEKGNLIIYFLLD</sequence>
<reference evidence="3 5" key="1">
    <citation type="submission" date="2017-11" db="EMBL/GenBank/DDBJ databases">
        <title>Comparitive Functional Genomics of Dry Heat Resistant strains isolated from the Viking Spacecraft.</title>
        <authorList>
            <person name="Seuylemezian A."/>
            <person name="Cooper K."/>
            <person name="Vaishampayan P."/>
        </authorList>
    </citation>
    <scope>NUCLEOTIDE SEQUENCE [LARGE SCALE GENOMIC DNA]</scope>
    <source>
        <strain evidence="3 5">M4.6</strain>
    </source>
</reference>
<dbReference type="RefSeq" id="WP_101577015.1">
    <property type="nucleotide sequence ID" value="NZ_PGVA01000019.1"/>
</dbReference>
<dbReference type="InterPro" id="IPR028051">
    <property type="entry name" value="CheX-like_dom"/>
</dbReference>
<evidence type="ECO:0000259" key="2">
    <source>
        <dbReference type="Pfam" id="PF13690"/>
    </source>
</evidence>
<feature type="domain" description="Chemotaxis phosphatase CheX-like" evidence="2">
    <location>
        <begin position="45"/>
        <end position="129"/>
    </location>
</feature>
<dbReference type="EMBL" id="PGVD01000004">
    <property type="protein sequence ID" value="PLS00724.1"/>
    <property type="molecule type" value="Genomic_DNA"/>
</dbReference>
<dbReference type="PANTHER" id="PTHR39452:SF1">
    <property type="entry name" value="CHEY-P PHOSPHATASE CHEX"/>
    <property type="match status" value="1"/>
</dbReference>
<dbReference type="Proteomes" id="UP000235114">
    <property type="component" value="Unassembled WGS sequence"/>
</dbReference>
<evidence type="ECO:0000313" key="3">
    <source>
        <dbReference type="EMBL" id="PLR83538.1"/>
    </source>
</evidence>
<evidence type="ECO:0000256" key="1">
    <source>
        <dbReference type="ARBA" id="ARBA00022500"/>
    </source>
</evidence>
<evidence type="ECO:0000313" key="5">
    <source>
        <dbReference type="Proteomes" id="UP000234951"/>
    </source>
</evidence>
<reference evidence="4 6" key="2">
    <citation type="submission" date="2017-12" db="EMBL/GenBank/DDBJ databases">
        <title>Comparative Functional Genomics of Dry Heat Resistant strains isolated from the Viking Spacecraft.</title>
        <authorList>
            <person name="Seuylemezian A."/>
            <person name="Cooper K."/>
            <person name="Vaishampayan P."/>
        </authorList>
    </citation>
    <scope>NUCLEOTIDE SEQUENCE [LARGE SCALE GENOMIC DNA]</scope>
    <source>
        <strain evidence="4 6">ATCC 29669</strain>
    </source>
</reference>
<dbReference type="AlphaFoldDB" id="A0A2N5GN18"/>
<dbReference type="SUPFAM" id="SSF103039">
    <property type="entry name" value="CheC-like"/>
    <property type="match status" value="1"/>
</dbReference>
<dbReference type="OrthoDB" id="9788100at2"/>
<dbReference type="CDD" id="cd17906">
    <property type="entry name" value="CheX"/>
    <property type="match status" value="1"/>
</dbReference>
<dbReference type="InterPro" id="IPR038756">
    <property type="entry name" value="CheX-like"/>
</dbReference>
<dbReference type="Gene3D" id="3.40.1550.10">
    <property type="entry name" value="CheC-like"/>
    <property type="match status" value="1"/>
</dbReference>
<keyword evidence="1" id="KW-0145">Chemotaxis</keyword>
<dbReference type="InterPro" id="IPR028976">
    <property type="entry name" value="CheC-like_sf"/>
</dbReference>
<keyword evidence="6" id="KW-1185">Reference proteome</keyword>
<dbReference type="PANTHER" id="PTHR39452">
    <property type="entry name" value="CHEY-P PHOSPHATASE CHEX"/>
    <property type="match status" value="1"/>
</dbReference>
<evidence type="ECO:0000313" key="6">
    <source>
        <dbReference type="Proteomes" id="UP000235114"/>
    </source>
</evidence>
<dbReference type="Pfam" id="PF13690">
    <property type="entry name" value="CheX"/>
    <property type="match status" value="1"/>
</dbReference>